<evidence type="ECO:0000259" key="4">
    <source>
        <dbReference type="Pfam" id="PF04412"/>
    </source>
</evidence>
<keyword evidence="1" id="KW-0408">Iron</keyword>
<dbReference type="GO" id="GO:0016829">
    <property type="term" value="F:lyase activity"/>
    <property type="evidence" value="ECO:0007669"/>
    <property type="project" value="UniProtKB-KW"/>
</dbReference>
<dbReference type="AlphaFoldDB" id="A0A177D897"/>
<dbReference type="InterPro" id="IPR012047">
    <property type="entry name" value="AcnX"/>
</dbReference>
<dbReference type="CDD" id="cd01356">
    <property type="entry name" value="AcnX_swivel"/>
    <property type="match status" value="1"/>
</dbReference>
<feature type="domain" description="Phosphomevalonate dehydratase large subunit-like" evidence="4">
    <location>
        <begin position="173"/>
        <end position="590"/>
    </location>
</feature>
<proteinExistence type="predicted"/>
<sequence>MHDEPSSNMHLEIVYGTPHVEGSVSGELLASNLELSFWGGVDHVTGEVIDRSHPLVRQCLKDKILAIPGGRGSCSGSATILELIMNGNGPRALIFERANEILAVGLFVAEEVFGKKIPMLIVDPEDFKTILGWNKRIIFIQDHCISTRQLETSTGDHYKALSPEHVRPHTPELSGLDKAMLEGNCDEKSGYTKAHELAMRIIIRTASIMKAPSLISVCQAHVDGAHFGPASVFFGKRLRDLGGKFTVPTTVNAITVDRQRWRDLGVDTGFGIESDELAKVFLDMGAQMSFTRAPYQLDSAPKLGDQVAFGESNVVCYSNSVLGSRTAKYPNMLETLIALTGRAPLASIHSAKNRVPEISISAPSFNQFREPPIDDSFWPLLGYKIGAKAGSRIPIVTGFESMERPPSRDALKAFSAAFATSAGAPMFHMLGVTPEAEQYAGLLESDALQPKISITWQDLKDTWTAFNQDSDSKVLPRTVDLVSLGNPHFSLLELKSLAQLVHGRTKHPSTSVIVTTSRAQYSLATQAGYIAQLDEFGIQVLTDTCWCFIRDPVIKKEARCIMTNSGKYAHYGPGLTGREFCFGSLSECIESACTGRWEAKVPEWLQVGVQSSS</sequence>
<accession>A0A177D897</accession>
<evidence type="ECO:0008006" key="7">
    <source>
        <dbReference type="Google" id="ProtNLM"/>
    </source>
</evidence>
<dbReference type="KEGG" id="aalt:CC77DRAFT_973712"/>
<evidence type="ECO:0000259" key="3">
    <source>
        <dbReference type="Pfam" id="PF01989"/>
    </source>
</evidence>
<dbReference type="RefSeq" id="XP_018380821.1">
    <property type="nucleotide sequence ID" value="XM_018535885.1"/>
</dbReference>
<keyword evidence="6" id="KW-1185">Reference proteome</keyword>
<dbReference type="Gene3D" id="3.50.30.10">
    <property type="entry name" value="Phosphohistidine domain"/>
    <property type="match status" value="1"/>
</dbReference>
<dbReference type="STRING" id="5599.A0A177D897"/>
<dbReference type="SUPFAM" id="SSF52016">
    <property type="entry name" value="LeuD/IlvD-like"/>
    <property type="match status" value="1"/>
</dbReference>
<dbReference type="GeneID" id="29121479"/>
<evidence type="ECO:0000313" key="6">
    <source>
        <dbReference type="Proteomes" id="UP000077248"/>
    </source>
</evidence>
<feature type="domain" description="Phosphomevalonate dehydratase small subunit-like" evidence="3">
    <location>
        <begin position="35"/>
        <end position="119"/>
    </location>
</feature>
<dbReference type="EMBL" id="KV441494">
    <property type="protein sequence ID" value="OAG15400.1"/>
    <property type="molecule type" value="Genomic_DNA"/>
</dbReference>
<keyword evidence="2" id="KW-0456">Lyase</keyword>
<dbReference type="Pfam" id="PF04412">
    <property type="entry name" value="AcnX"/>
    <property type="match status" value="1"/>
</dbReference>
<dbReference type="VEuPathDB" id="FungiDB:CC77DRAFT_973712"/>
<dbReference type="OMA" id="YINAMVG"/>
<dbReference type="Proteomes" id="UP000077248">
    <property type="component" value="Unassembled WGS sequence"/>
</dbReference>
<protein>
    <recommendedName>
        <fullName evidence="7">DUF521-domain-containing protein</fullName>
    </recommendedName>
</protein>
<dbReference type="Pfam" id="PF01989">
    <property type="entry name" value="AcnX_swivel_put"/>
    <property type="match status" value="1"/>
</dbReference>
<evidence type="ECO:0000313" key="5">
    <source>
        <dbReference type="EMBL" id="OAG15400.1"/>
    </source>
</evidence>
<dbReference type="PIRSF" id="PIRSF036630">
    <property type="entry name" value="UCP036630"/>
    <property type="match status" value="1"/>
</dbReference>
<dbReference type="PANTHER" id="PTHR36577">
    <property type="entry name" value="DUF521 DOMAIN PROTEIN (AFU_ORTHOLOGUE AFUA_6G00490)"/>
    <property type="match status" value="1"/>
</dbReference>
<dbReference type="InterPro" id="IPR007506">
    <property type="entry name" value="PMDh-L-like_dom"/>
</dbReference>
<gene>
    <name evidence="5" type="ORF">CC77DRAFT_973712</name>
</gene>
<evidence type="ECO:0000256" key="2">
    <source>
        <dbReference type="ARBA" id="ARBA00023239"/>
    </source>
</evidence>
<reference evidence="5 6" key="1">
    <citation type="submission" date="2016-05" db="EMBL/GenBank/DDBJ databases">
        <title>Comparative analysis of secretome profiles of manganese(II)-oxidizing ascomycete fungi.</title>
        <authorList>
            <consortium name="DOE Joint Genome Institute"/>
            <person name="Zeiner C.A."/>
            <person name="Purvine S.O."/>
            <person name="Zink E.M."/>
            <person name="Wu S."/>
            <person name="Pasa-Tolic L."/>
            <person name="Chaput D.L."/>
            <person name="Haridas S."/>
            <person name="Grigoriev I.V."/>
            <person name="Santelli C.M."/>
            <person name="Hansel C.M."/>
        </authorList>
    </citation>
    <scope>NUCLEOTIDE SEQUENCE [LARGE SCALE GENOMIC DNA]</scope>
    <source>
        <strain evidence="5 6">SRC1lrK2f</strain>
    </source>
</reference>
<dbReference type="PANTHER" id="PTHR36577:SF3">
    <property type="entry name" value="DUF521 DOMAIN PROTEIN (AFU_ORTHOLOGUE AFUA_6G00490)"/>
    <property type="match status" value="1"/>
</dbReference>
<dbReference type="InterPro" id="IPR002840">
    <property type="entry name" value="PMDh-S-like_dom"/>
</dbReference>
<name>A0A177D897_ALTAL</name>
<evidence type="ECO:0000256" key="1">
    <source>
        <dbReference type="ARBA" id="ARBA00023004"/>
    </source>
</evidence>
<organism evidence="5 6">
    <name type="scientific">Alternaria alternata</name>
    <name type="common">Alternaria rot fungus</name>
    <name type="synonym">Torula alternata</name>
    <dbReference type="NCBI Taxonomy" id="5599"/>
    <lineage>
        <taxon>Eukaryota</taxon>
        <taxon>Fungi</taxon>
        <taxon>Dikarya</taxon>
        <taxon>Ascomycota</taxon>
        <taxon>Pezizomycotina</taxon>
        <taxon>Dothideomycetes</taxon>
        <taxon>Pleosporomycetidae</taxon>
        <taxon>Pleosporales</taxon>
        <taxon>Pleosporineae</taxon>
        <taxon>Pleosporaceae</taxon>
        <taxon>Alternaria</taxon>
        <taxon>Alternaria sect. Alternaria</taxon>
        <taxon>Alternaria alternata complex</taxon>
    </lineage>
</organism>